<evidence type="ECO:0000313" key="2">
    <source>
        <dbReference type="Proteomes" id="UP001255185"/>
    </source>
</evidence>
<reference evidence="1 2" key="1">
    <citation type="submission" date="2023-07" db="EMBL/GenBank/DDBJ databases">
        <title>Sorghum-associated microbial communities from plants grown in Nebraska, USA.</title>
        <authorList>
            <person name="Schachtman D."/>
        </authorList>
    </citation>
    <scope>NUCLEOTIDE SEQUENCE [LARGE SCALE GENOMIC DNA]</scope>
    <source>
        <strain evidence="1 2">3773</strain>
    </source>
</reference>
<dbReference type="Proteomes" id="UP001255185">
    <property type="component" value="Unassembled WGS sequence"/>
</dbReference>
<protein>
    <submittedName>
        <fullName evidence="1">Uncharacterized protein</fullName>
    </submittedName>
</protein>
<sequence length="47" mass="5466">MLIYFNLGEEVCPKVFLPDYLPEINKIVKSTYTKSIVRDIETLCISK</sequence>
<name>A0ABU1TP14_9FLAO</name>
<keyword evidence="2" id="KW-1185">Reference proteome</keyword>
<organism evidence="1 2">
    <name type="scientific">Flavobacterium arsenatis</name>
    <dbReference type="NCBI Taxonomy" id="1484332"/>
    <lineage>
        <taxon>Bacteria</taxon>
        <taxon>Pseudomonadati</taxon>
        <taxon>Bacteroidota</taxon>
        <taxon>Flavobacteriia</taxon>
        <taxon>Flavobacteriales</taxon>
        <taxon>Flavobacteriaceae</taxon>
        <taxon>Flavobacterium</taxon>
    </lineage>
</organism>
<evidence type="ECO:0000313" key="1">
    <source>
        <dbReference type="EMBL" id="MDR6967700.1"/>
    </source>
</evidence>
<comment type="caution">
    <text evidence="1">The sequence shown here is derived from an EMBL/GenBank/DDBJ whole genome shotgun (WGS) entry which is preliminary data.</text>
</comment>
<accession>A0ABU1TP14</accession>
<gene>
    <name evidence="1" type="ORF">J2X31_001712</name>
</gene>
<proteinExistence type="predicted"/>
<dbReference type="EMBL" id="JAVDVI010000006">
    <property type="protein sequence ID" value="MDR6967700.1"/>
    <property type="molecule type" value="Genomic_DNA"/>
</dbReference>